<evidence type="ECO:0008006" key="3">
    <source>
        <dbReference type="Google" id="ProtNLM"/>
    </source>
</evidence>
<dbReference type="SUPFAM" id="SSF51679">
    <property type="entry name" value="Bacterial luciferase-like"/>
    <property type="match status" value="1"/>
</dbReference>
<dbReference type="Gene3D" id="3.20.20.30">
    <property type="entry name" value="Luciferase-like domain"/>
    <property type="match status" value="1"/>
</dbReference>
<dbReference type="EMBL" id="BAAAQK010000016">
    <property type="protein sequence ID" value="GAA1857933.1"/>
    <property type="molecule type" value="Genomic_DNA"/>
</dbReference>
<evidence type="ECO:0000313" key="1">
    <source>
        <dbReference type="EMBL" id="GAA1857933.1"/>
    </source>
</evidence>
<comment type="caution">
    <text evidence="1">The sequence shown here is derived from an EMBL/GenBank/DDBJ whole genome shotgun (WGS) entry which is preliminary data.</text>
</comment>
<name>A0ABN2N9D6_9PSEU</name>
<dbReference type="InterPro" id="IPR036661">
    <property type="entry name" value="Luciferase-like_sf"/>
</dbReference>
<protein>
    <recommendedName>
        <fullName evidence="3">Luciferase-like domain-containing protein</fullName>
    </recommendedName>
</protein>
<keyword evidence="2" id="KW-1185">Reference proteome</keyword>
<gene>
    <name evidence="1" type="ORF">GCM10009836_42610</name>
</gene>
<organism evidence="1 2">
    <name type="scientific">Pseudonocardia ailaonensis</name>
    <dbReference type="NCBI Taxonomy" id="367279"/>
    <lineage>
        <taxon>Bacteria</taxon>
        <taxon>Bacillati</taxon>
        <taxon>Actinomycetota</taxon>
        <taxon>Actinomycetes</taxon>
        <taxon>Pseudonocardiales</taxon>
        <taxon>Pseudonocardiaceae</taxon>
        <taxon>Pseudonocardia</taxon>
    </lineage>
</organism>
<dbReference type="PANTHER" id="PTHR42847:SF4">
    <property type="entry name" value="ALKANESULFONATE MONOOXYGENASE-RELATED"/>
    <property type="match status" value="1"/>
</dbReference>
<dbReference type="InterPro" id="IPR050172">
    <property type="entry name" value="SsuD_RutA_monooxygenase"/>
</dbReference>
<reference evidence="1 2" key="1">
    <citation type="journal article" date="2019" name="Int. J. Syst. Evol. Microbiol.">
        <title>The Global Catalogue of Microorganisms (GCM) 10K type strain sequencing project: providing services to taxonomists for standard genome sequencing and annotation.</title>
        <authorList>
            <consortium name="The Broad Institute Genomics Platform"/>
            <consortium name="The Broad Institute Genome Sequencing Center for Infectious Disease"/>
            <person name="Wu L."/>
            <person name="Ma J."/>
        </authorList>
    </citation>
    <scope>NUCLEOTIDE SEQUENCE [LARGE SCALE GENOMIC DNA]</scope>
    <source>
        <strain evidence="1 2">JCM 16009</strain>
    </source>
</reference>
<dbReference type="Proteomes" id="UP001500449">
    <property type="component" value="Unassembled WGS sequence"/>
</dbReference>
<proteinExistence type="predicted"/>
<dbReference type="PANTHER" id="PTHR42847">
    <property type="entry name" value="ALKANESULFONATE MONOOXYGENASE"/>
    <property type="match status" value="1"/>
</dbReference>
<evidence type="ECO:0000313" key="2">
    <source>
        <dbReference type="Proteomes" id="UP001500449"/>
    </source>
</evidence>
<sequence>MCFLALTSADPADWRAQVDSYKTAAREQYGREAQVWIMATIVQRNTNAEADAALRRIAVDQADHDSVEAWMQERALNSKGMSAQTRDVLRLRAAAGAGGSILCGDAERVADQIQVVSDAGIDGVLVGYVDFEDGLGRLAKDLLPLLEQRGLREPFAPLG</sequence>
<accession>A0ABN2N9D6</accession>
<dbReference type="RefSeq" id="WP_344419761.1">
    <property type="nucleotide sequence ID" value="NZ_BAAAQK010000016.1"/>
</dbReference>